<feature type="region of interest" description="Disordered" evidence="2">
    <location>
        <begin position="1"/>
        <end position="37"/>
    </location>
</feature>
<accession>A0A9P6E518</accession>
<protein>
    <recommendedName>
        <fullName evidence="5">CCHC-type domain-containing protein</fullName>
    </recommendedName>
</protein>
<proteinExistence type="predicted"/>
<dbReference type="AlphaFoldDB" id="A0A9P6E518"/>
<sequence>IREPPIQNRKGRPRNKRLTGALEGPAQGGGARAAARNGGRKCGLCREVGHTAPRCPLNQNIP</sequence>
<feature type="non-terminal residue" evidence="3">
    <location>
        <position position="1"/>
    </location>
</feature>
<dbReference type="Proteomes" id="UP000807306">
    <property type="component" value="Unassembled WGS sequence"/>
</dbReference>
<organism evidence="3 4">
    <name type="scientific">Crepidotus variabilis</name>
    <dbReference type="NCBI Taxonomy" id="179855"/>
    <lineage>
        <taxon>Eukaryota</taxon>
        <taxon>Fungi</taxon>
        <taxon>Dikarya</taxon>
        <taxon>Basidiomycota</taxon>
        <taxon>Agaricomycotina</taxon>
        <taxon>Agaricomycetes</taxon>
        <taxon>Agaricomycetidae</taxon>
        <taxon>Agaricales</taxon>
        <taxon>Agaricineae</taxon>
        <taxon>Crepidotaceae</taxon>
        <taxon>Crepidotus</taxon>
    </lineage>
</organism>
<keyword evidence="1" id="KW-0507">mRNA processing</keyword>
<evidence type="ECO:0000256" key="2">
    <source>
        <dbReference type="SAM" id="MobiDB-lite"/>
    </source>
</evidence>
<gene>
    <name evidence="3" type="ORF">CPB83DRAFT_776732</name>
</gene>
<dbReference type="GO" id="GO:0006397">
    <property type="term" value="P:mRNA processing"/>
    <property type="evidence" value="ECO:0007669"/>
    <property type="project" value="UniProtKB-KW"/>
</dbReference>
<dbReference type="GO" id="GO:0003676">
    <property type="term" value="F:nucleic acid binding"/>
    <property type="evidence" value="ECO:0007669"/>
    <property type="project" value="InterPro"/>
</dbReference>
<keyword evidence="4" id="KW-1185">Reference proteome</keyword>
<dbReference type="InterPro" id="IPR036875">
    <property type="entry name" value="Znf_CCHC_sf"/>
</dbReference>
<evidence type="ECO:0000313" key="3">
    <source>
        <dbReference type="EMBL" id="KAF9522674.1"/>
    </source>
</evidence>
<evidence type="ECO:0000313" key="4">
    <source>
        <dbReference type="Proteomes" id="UP000807306"/>
    </source>
</evidence>
<dbReference type="GO" id="GO:0008270">
    <property type="term" value="F:zinc ion binding"/>
    <property type="evidence" value="ECO:0007669"/>
    <property type="project" value="InterPro"/>
</dbReference>
<evidence type="ECO:0000256" key="1">
    <source>
        <dbReference type="ARBA" id="ARBA00022664"/>
    </source>
</evidence>
<dbReference type="SUPFAM" id="SSF57756">
    <property type="entry name" value="Retrovirus zinc finger-like domains"/>
    <property type="match status" value="1"/>
</dbReference>
<evidence type="ECO:0008006" key="5">
    <source>
        <dbReference type="Google" id="ProtNLM"/>
    </source>
</evidence>
<reference evidence="3" key="1">
    <citation type="submission" date="2020-11" db="EMBL/GenBank/DDBJ databases">
        <authorList>
            <consortium name="DOE Joint Genome Institute"/>
            <person name="Ahrendt S."/>
            <person name="Riley R."/>
            <person name="Andreopoulos W."/>
            <person name="Labutti K."/>
            <person name="Pangilinan J."/>
            <person name="Ruiz-Duenas F.J."/>
            <person name="Barrasa J.M."/>
            <person name="Sanchez-Garcia M."/>
            <person name="Camarero S."/>
            <person name="Miyauchi S."/>
            <person name="Serrano A."/>
            <person name="Linde D."/>
            <person name="Babiker R."/>
            <person name="Drula E."/>
            <person name="Ayuso-Fernandez I."/>
            <person name="Pacheco R."/>
            <person name="Padilla G."/>
            <person name="Ferreira P."/>
            <person name="Barriuso J."/>
            <person name="Kellner H."/>
            <person name="Castanera R."/>
            <person name="Alfaro M."/>
            <person name="Ramirez L."/>
            <person name="Pisabarro A.G."/>
            <person name="Kuo A."/>
            <person name="Tritt A."/>
            <person name="Lipzen A."/>
            <person name="He G."/>
            <person name="Yan M."/>
            <person name="Ng V."/>
            <person name="Cullen D."/>
            <person name="Martin F."/>
            <person name="Rosso M.-N."/>
            <person name="Henrissat B."/>
            <person name="Hibbett D."/>
            <person name="Martinez A.T."/>
            <person name="Grigoriev I.V."/>
        </authorList>
    </citation>
    <scope>NUCLEOTIDE SEQUENCE</scope>
    <source>
        <strain evidence="3">CBS 506.95</strain>
    </source>
</reference>
<dbReference type="EMBL" id="MU157937">
    <property type="protein sequence ID" value="KAF9522674.1"/>
    <property type="molecule type" value="Genomic_DNA"/>
</dbReference>
<name>A0A9P6E518_9AGAR</name>
<comment type="caution">
    <text evidence="3">The sequence shown here is derived from an EMBL/GenBank/DDBJ whole genome shotgun (WGS) entry which is preliminary data.</text>
</comment>